<sequence>MVLNPTSPVRVFGRKVANPSRPVGAEADTRTAPPPTTQLPHSAAPSPKMASSLREGMSRLRHLSRDRDATPQEVSRWSKTTTESEASEGVVKDQPPQPRNVLKKKAKQKRKSKDTTNSSPVDPSYDPATKRFLTEGELDVLPINVSGPIEPNSFYDSDDSGQESPVIERASSVRVAKPNIVQHNNNSGGSIPRLYAPHSTPTEVESGQGKDLQASSGRFLSTSAGGKEQYQPENPSGPEDALKALEGRDSNEDTLTALPQVVSFPYRPEQNDSVKETIIEFPDTPGRVEALSTLPTPMGGFGSVRLPPSGAGTTASSSGTFVSTTPSLDGLRSNPPTELDKKLSRAISAPVRNSRRVTIRPADLILTQTNNDHKLFRENIVSTPYPARHSSIGEIDEIVAANAGGRKPSRESNSKSKGSTSSKLSRSLRRSRSTRKKSLSSTSPSTKVDLDSNTEKQPQHSFSDEPLAEKDKTAPEIPLSTKPVLGGASSTPAKADRFPSPVAPEVLFLDLRLARHPSAKTTIEIEITDKTNFDDEQLFTLIQKSYRSRLLGVARRLFSARVLSYASSGTDLATISTATTPPRRNWYPGSPLPALTPGVGGGVGTHEIDGTDFVKHLHNPRLGRRRKMWLLWLRNNQQTESFASSRRNRARHAGGVDHNNNNNSPSDVVSPVFSFMGHSRNSSHDSTDPYGVTGAQRSPLTASSAPGGLTFDSSGGATVDVNDGAAGFSSAKPSVKIPRMPFQQPPPPTFPMSYRSLSRSHYLRGVGSGVGGSRESSTGASGPPCLHLHYTFSLPRIVAVLAAVLFLAVFTSVMWVLFGLPGRGADQGNTTTLVEGQEYVVGWKRDAQTRAGVAVVMGIAVLLGGVVCEAVWVWGSWVLI</sequence>
<feature type="compositionally biased region" description="Polar residues" evidence="1">
    <location>
        <begin position="72"/>
        <end position="84"/>
    </location>
</feature>
<feature type="region of interest" description="Disordered" evidence="1">
    <location>
        <begin position="310"/>
        <end position="340"/>
    </location>
</feature>
<evidence type="ECO:0000313" key="4">
    <source>
        <dbReference type="Proteomes" id="UP001172681"/>
    </source>
</evidence>
<evidence type="ECO:0000256" key="1">
    <source>
        <dbReference type="SAM" id="MobiDB-lite"/>
    </source>
</evidence>
<feature type="transmembrane region" description="Helical" evidence="2">
    <location>
        <begin position="797"/>
        <end position="818"/>
    </location>
</feature>
<dbReference type="Proteomes" id="UP001172681">
    <property type="component" value="Unassembled WGS sequence"/>
</dbReference>
<reference evidence="3" key="1">
    <citation type="submission" date="2022-10" db="EMBL/GenBank/DDBJ databases">
        <title>Culturing micro-colonial fungi from biological soil crusts in the Mojave desert and describing Neophaeococcomyces mojavensis, and introducing the new genera and species Taxawa tesnikishii.</title>
        <authorList>
            <person name="Kurbessoian T."/>
            <person name="Stajich J.E."/>
        </authorList>
    </citation>
    <scope>NUCLEOTIDE SEQUENCE</scope>
    <source>
        <strain evidence="3">TK_35</strain>
    </source>
</reference>
<feature type="region of interest" description="Disordered" evidence="1">
    <location>
        <begin position="676"/>
        <end position="703"/>
    </location>
</feature>
<feature type="region of interest" description="Disordered" evidence="1">
    <location>
        <begin position="403"/>
        <end position="499"/>
    </location>
</feature>
<feature type="compositionally biased region" description="Basic residues" evidence="1">
    <location>
        <begin position="426"/>
        <end position="438"/>
    </location>
</feature>
<evidence type="ECO:0000313" key="3">
    <source>
        <dbReference type="EMBL" id="KAJ9633014.1"/>
    </source>
</evidence>
<keyword evidence="4" id="KW-1185">Reference proteome</keyword>
<gene>
    <name evidence="3" type="ORF">H2204_007404</name>
</gene>
<feature type="compositionally biased region" description="Low complexity" evidence="1">
    <location>
        <begin position="415"/>
        <end position="425"/>
    </location>
</feature>
<organism evidence="3 4">
    <name type="scientific">Knufia peltigerae</name>
    <dbReference type="NCBI Taxonomy" id="1002370"/>
    <lineage>
        <taxon>Eukaryota</taxon>
        <taxon>Fungi</taxon>
        <taxon>Dikarya</taxon>
        <taxon>Ascomycota</taxon>
        <taxon>Pezizomycotina</taxon>
        <taxon>Eurotiomycetes</taxon>
        <taxon>Chaetothyriomycetidae</taxon>
        <taxon>Chaetothyriales</taxon>
        <taxon>Trichomeriaceae</taxon>
        <taxon>Knufia</taxon>
    </lineage>
</organism>
<proteinExistence type="predicted"/>
<feature type="region of interest" description="Disordered" evidence="1">
    <location>
        <begin position="1"/>
        <end position="243"/>
    </location>
</feature>
<feature type="compositionally biased region" description="Basic residues" evidence="1">
    <location>
        <begin position="101"/>
        <end position="112"/>
    </location>
</feature>
<feature type="compositionally biased region" description="Polar residues" evidence="1">
    <location>
        <begin position="213"/>
        <end position="224"/>
    </location>
</feature>
<feature type="transmembrane region" description="Helical" evidence="2">
    <location>
        <begin position="853"/>
        <end position="874"/>
    </location>
</feature>
<protein>
    <submittedName>
        <fullName evidence="3">Uncharacterized protein</fullName>
    </submittedName>
</protein>
<keyword evidence="2" id="KW-0472">Membrane</keyword>
<dbReference type="AlphaFoldDB" id="A0AA38Y2Y0"/>
<accession>A0AA38Y2Y0</accession>
<comment type="caution">
    <text evidence="3">The sequence shown here is derived from an EMBL/GenBank/DDBJ whole genome shotgun (WGS) entry which is preliminary data.</text>
</comment>
<feature type="compositionally biased region" description="Low complexity" evidence="1">
    <location>
        <begin position="310"/>
        <end position="325"/>
    </location>
</feature>
<feature type="compositionally biased region" description="Basic and acidic residues" evidence="1">
    <location>
        <begin position="448"/>
        <end position="458"/>
    </location>
</feature>
<name>A0AA38Y2Y0_9EURO</name>
<keyword evidence="2" id="KW-1133">Transmembrane helix</keyword>
<evidence type="ECO:0000256" key="2">
    <source>
        <dbReference type="SAM" id="Phobius"/>
    </source>
</evidence>
<dbReference type="EMBL" id="JAPDRN010000050">
    <property type="protein sequence ID" value="KAJ9633014.1"/>
    <property type="molecule type" value="Genomic_DNA"/>
</dbReference>
<keyword evidence="2" id="KW-0812">Transmembrane</keyword>